<evidence type="ECO:0000256" key="1">
    <source>
        <dbReference type="ARBA" id="ARBA00001946"/>
    </source>
</evidence>
<dbReference type="Gene3D" id="3.40.50.880">
    <property type="match status" value="1"/>
</dbReference>
<comment type="catalytic activity">
    <reaction evidence="9">
        <text>hydrogenobyrinate + 2 L-glutamine + 2 ATP + 2 H2O = hydrogenobyrinate a,c-diamide + 2 L-glutamate + 2 ADP + 2 phosphate + 2 H(+)</text>
        <dbReference type="Rhea" id="RHEA:12544"/>
        <dbReference type="ChEBI" id="CHEBI:15377"/>
        <dbReference type="ChEBI" id="CHEBI:15378"/>
        <dbReference type="ChEBI" id="CHEBI:29985"/>
        <dbReference type="ChEBI" id="CHEBI:30616"/>
        <dbReference type="ChEBI" id="CHEBI:43474"/>
        <dbReference type="ChEBI" id="CHEBI:58359"/>
        <dbReference type="ChEBI" id="CHEBI:77873"/>
        <dbReference type="ChEBI" id="CHEBI:77874"/>
        <dbReference type="ChEBI" id="CHEBI:456216"/>
        <dbReference type="EC" id="6.3.5.9"/>
    </reaction>
</comment>
<evidence type="ECO:0000259" key="11">
    <source>
        <dbReference type="Pfam" id="PF07685"/>
    </source>
</evidence>
<dbReference type="GO" id="GO:0042242">
    <property type="term" value="F:cobyrinic acid a,c-diamide synthase activity"/>
    <property type="evidence" value="ECO:0007669"/>
    <property type="project" value="UniProtKB-EC"/>
</dbReference>
<dbReference type="InterPro" id="IPR011698">
    <property type="entry name" value="GATase_3"/>
</dbReference>
<dbReference type="InterPro" id="IPR027417">
    <property type="entry name" value="P-loop_NTPase"/>
</dbReference>
<keyword evidence="6 9" id="KW-0067">ATP-binding</keyword>
<evidence type="ECO:0000256" key="8">
    <source>
        <dbReference type="ARBA" id="ARBA00022962"/>
    </source>
</evidence>
<comment type="caution">
    <text evidence="12">The sequence shown here is derived from an EMBL/GenBank/DDBJ whole genome shotgun (WGS) entry which is preliminary data.</text>
</comment>
<evidence type="ECO:0000259" key="10">
    <source>
        <dbReference type="Pfam" id="PF01656"/>
    </source>
</evidence>
<dbReference type="PROSITE" id="PS51274">
    <property type="entry name" value="GATASE_COBBQ"/>
    <property type="match status" value="1"/>
</dbReference>
<comment type="pathway">
    <text evidence="9">Cofactor biosynthesis; adenosylcobalamin biosynthesis; cob(II)yrinate a,c-diamide from precorrin-2 (aerobic route): step 9/10.</text>
</comment>
<evidence type="ECO:0000256" key="9">
    <source>
        <dbReference type="HAMAP-Rule" id="MF_00027"/>
    </source>
</evidence>
<comment type="domain">
    <text evidence="9">Comprises of two domains. The C-terminal domain contains the binding site for glutamine and catalyzes the hydrolysis of this substrate to glutamate and ammonia. The N-terminal domain is anticipated to bind ATP and hydrogenobyrinate and catalyzes the ultimate synthesis of the diamide product. The ammonia produced via the glutaminase domain is probably translocated to the adjacent domain via a molecular tunnel, where it reacts with an activated intermediate.</text>
</comment>
<dbReference type="SUPFAM" id="SSF52540">
    <property type="entry name" value="P-loop containing nucleoside triphosphate hydrolases"/>
    <property type="match status" value="1"/>
</dbReference>
<feature type="active site" description="Nucleophile" evidence="9">
    <location>
        <position position="329"/>
    </location>
</feature>
<dbReference type="Gene3D" id="3.40.50.300">
    <property type="entry name" value="P-loop containing nucleotide triphosphate hydrolases"/>
    <property type="match status" value="1"/>
</dbReference>
<dbReference type="InterPro" id="IPR029062">
    <property type="entry name" value="Class_I_gatase-like"/>
</dbReference>
<comment type="miscellaneous">
    <text evidence="9">The a and c carboxylates of hydrogenobyrinate are activated for nucleophilic attack via formation of a phosphorylated intermediate by ATP. CobB catalyzes first the amidation of the c-carboxylate, and then that of the a-carboxylate.</text>
</comment>
<dbReference type="Pfam" id="PF01656">
    <property type="entry name" value="CbiA"/>
    <property type="match status" value="1"/>
</dbReference>
<dbReference type="InterPro" id="IPR002586">
    <property type="entry name" value="CobQ/CobB/MinD/ParA_Nub-bd_dom"/>
</dbReference>
<keyword evidence="5 9" id="KW-0547">Nucleotide-binding</keyword>
<feature type="site" description="Increases nucleophilicity of active site Cys" evidence="9">
    <location>
        <position position="432"/>
    </location>
</feature>
<accession>A0ABV2KIR9</accession>
<evidence type="ECO:0000256" key="7">
    <source>
        <dbReference type="ARBA" id="ARBA00022842"/>
    </source>
</evidence>
<keyword evidence="13" id="KW-1185">Reference proteome</keyword>
<dbReference type="EMBL" id="JBEPMN010000003">
    <property type="protein sequence ID" value="MET3660737.1"/>
    <property type="molecule type" value="Genomic_DNA"/>
</dbReference>
<protein>
    <recommendedName>
        <fullName evidence="9">Hydrogenobyrinate a,c-diamide synthase</fullName>
        <ecNumber evidence="9">6.3.5.9</ecNumber>
    </recommendedName>
    <alternativeName>
        <fullName evidence="9">Hydrogenobyrinic acid a,c-diamide synthase</fullName>
    </alternativeName>
</protein>
<dbReference type="PANTHER" id="PTHR43873:SF1">
    <property type="entry name" value="COBYRINATE A,C-DIAMIDE SYNTHASE"/>
    <property type="match status" value="1"/>
</dbReference>
<dbReference type="NCBIfam" id="TIGR00379">
    <property type="entry name" value="cobB"/>
    <property type="match status" value="1"/>
</dbReference>
<evidence type="ECO:0000256" key="5">
    <source>
        <dbReference type="ARBA" id="ARBA00022741"/>
    </source>
</evidence>
<evidence type="ECO:0000313" key="12">
    <source>
        <dbReference type="EMBL" id="MET3660737.1"/>
    </source>
</evidence>
<evidence type="ECO:0000256" key="6">
    <source>
        <dbReference type="ARBA" id="ARBA00022840"/>
    </source>
</evidence>
<comment type="cofactor">
    <cofactor evidence="1 9">
        <name>Mg(2+)</name>
        <dbReference type="ChEBI" id="CHEBI:18420"/>
    </cofactor>
</comment>
<dbReference type="RefSeq" id="WP_354150639.1">
    <property type="nucleotide sequence ID" value="NZ_JBEPMN010000003.1"/>
</dbReference>
<comment type="similarity">
    <text evidence="2">Belongs to the CobB/CobQ family. CobQ subfamily.</text>
</comment>
<evidence type="ECO:0000256" key="4">
    <source>
        <dbReference type="ARBA" id="ARBA00022598"/>
    </source>
</evidence>
<keyword evidence="4 9" id="KW-0436">Ligase</keyword>
<dbReference type="Pfam" id="PF07685">
    <property type="entry name" value="GATase_3"/>
    <property type="match status" value="1"/>
</dbReference>
<dbReference type="CDD" id="cd05388">
    <property type="entry name" value="CobB_N"/>
    <property type="match status" value="1"/>
</dbReference>
<dbReference type="SUPFAM" id="SSF52317">
    <property type="entry name" value="Class I glutamine amidotransferase-like"/>
    <property type="match status" value="1"/>
</dbReference>
<name>A0ABV2KIR9_9HYPH</name>
<sequence length="439" mass="46007">MTARAIIVGAPRSGSGKTSVTIGLLRALARRGLRVRGAKSGPDYIDPGFHEAATGLAGVNLDSWAMAPSLLNGLARRAAEDADIVVLESAMGLFDGIPGTPGRSGAASDLAALYGIPTLLVLDVSGQSTTVAAVAKGFATYRPDVRIAGVVLNRLGSERHRRLCAQAVEELGLPVVGTVERDPTLTMPERHLGLVQAGEHDDLMAFIDRMADMAERSIDLDAVIELAAPLSPQGGDFACALPPPGQRIALAQDRAFTFLYPHVARHWRDQGAEIVPFSPLADEAPRPDCDACWLPGGYPELHAGALASAGNFRAGMAVFATEKPVHGECGGFMVLGEALEDADGVTHRMLGLLGHTTSFAKRKMNLGYRQAHLLADCSLGQANDTIRGHEFHYARITDPGSDSALVELADGQGNSLGPAGGRRGHVGGTFFHAIARAGA</sequence>
<feature type="domain" description="CobB/CobQ-like glutamine amidotransferase" evidence="11">
    <location>
        <begin position="247"/>
        <end position="436"/>
    </location>
</feature>
<gene>
    <name evidence="9" type="primary">cobB</name>
    <name evidence="12" type="ORF">ABID44_001052</name>
</gene>
<dbReference type="EC" id="6.3.5.9" evidence="9"/>
<proteinExistence type="inferred from homology"/>
<dbReference type="HAMAP" id="MF_00027">
    <property type="entry name" value="CobB_CbiA"/>
    <property type="match status" value="1"/>
</dbReference>
<evidence type="ECO:0000256" key="2">
    <source>
        <dbReference type="ARBA" id="ARBA00006205"/>
    </source>
</evidence>
<dbReference type="NCBIfam" id="NF002204">
    <property type="entry name" value="PRK01077.1"/>
    <property type="match status" value="1"/>
</dbReference>
<comment type="similarity">
    <text evidence="9">Belongs to the CobB/CbiA family.</text>
</comment>
<keyword evidence="8 9" id="KW-0315">Glutamine amidotransferase</keyword>
<dbReference type="Proteomes" id="UP001549143">
    <property type="component" value="Unassembled WGS sequence"/>
</dbReference>
<keyword evidence="7 9" id="KW-0460">Magnesium</keyword>
<evidence type="ECO:0000313" key="13">
    <source>
        <dbReference type="Proteomes" id="UP001549143"/>
    </source>
</evidence>
<evidence type="ECO:0000256" key="3">
    <source>
        <dbReference type="ARBA" id="ARBA00022573"/>
    </source>
</evidence>
<keyword evidence="3 9" id="KW-0169">Cobalamin biosynthesis</keyword>
<organism evidence="12 13">
    <name type="scientific">Aquamicrobium ahrensii</name>
    <dbReference type="NCBI Taxonomy" id="469551"/>
    <lineage>
        <taxon>Bacteria</taxon>
        <taxon>Pseudomonadati</taxon>
        <taxon>Pseudomonadota</taxon>
        <taxon>Alphaproteobacteria</taxon>
        <taxon>Hyphomicrobiales</taxon>
        <taxon>Phyllobacteriaceae</taxon>
        <taxon>Aquamicrobium</taxon>
    </lineage>
</organism>
<dbReference type="InterPro" id="IPR004484">
    <property type="entry name" value="CbiA/CobB_synth"/>
</dbReference>
<feature type="domain" description="CobQ/CobB/MinD/ParA nucleotide binding" evidence="10">
    <location>
        <begin position="6"/>
        <end position="192"/>
    </location>
</feature>
<reference evidence="12 13" key="1">
    <citation type="submission" date="2024-06" db="EMBL/GenBank/DDBJ databases">
        <title>Genomic Encyclopedia of Type Strains, Phase IV (KMG-IV): sequencing the most valuable type-strain genomes for metagenomic binning, comparative biology and taxonomic classification.</title>
        <authorList>
            <person name="Goeker M."/>
        </authorList>
    </citation>
    <scope>NUCLEOTIDE SEQUENCE [LARGE SCALE GENOMIC DNA]</scope>
    <source>
        <strain evidence="12 13">DSM 19730</strain>
    </source>
</reference>
<dbReference type="PANTHER" id="PTHR43873">
    <property type="entry name" value="COBYRINATE A,C-DIAMIDE SYNTHASE"/>
    <property type="match status" value="1"/>
</dbReference>
<dbReference type="GO" id="GO:0043802">
    <property type="term" value="F:hydrogenobyrinic acid a,c-diamide synthase (glutamine-hydrolysing) activity"/>
    <property type="evidence" value="ECO:0007669"/>
    <property type="project" value="UniProtKB-EC"/>
</dbReference>
<comment type="function">
    <text evidence="9">Catalyzes the ATP-dependent amidation of the two carboxylate groups at positions a and c of hydrogenobyrinate, using either L-glutamine or ammonia as the nitrogen source.</text>
</comment>